<evidence type="ECO:0000313" key="5">
    <source>
        <dbReference type="Proteomes" id="UP000283522"/>
    </source>
</evidence>
<dbReference type="InterPro" id="IPR032508">
    <property type="entry name" value="FecR_C"/>
</dbReference>
<dbReference type="PANTHER" id="PTHR30273:SF2">
    <property type="entry name" value="PROTEIN FECR"/>
    <property type="match status" value="1"/>
</dbReference>
<feature type="domain" description="Protein FecR C-terminal" evidence="3">
    <location>
        <begin position="251"/>
        <end position="317"/>
    </location>
</feature>
<evidence type="ECO:0000313" key="4">
    <source>
        <dbReference type="EMBL" id="RIW17457.1"/>
    </source>
</evidence>
<keyword evidence="1" id="KW-0812">Transmembrane</keyword>
<dbReference type="RefSeq" id="WP_119476894.1">
    <property type="nucleotide sequence ID" value="NZ_QXML01000002.1"/>
</dbReference>
<dbReference type="PIRSF" id="PIRSF018266">
    <property type="entry name" value="FecR"/>
    <property type="match status" value="1"/>
</dbReference>
<keyword evidence="5" id="KW-1185">Reference proteome</keyword>
<evidence type="ECO:0000259" key="3">
    <source>
        <dbReference type="Pfam" id="PF16344"/>
    </source>
</evidence>
<feature type="domain" description="FecR protein" evidence="2">
    <location>
        <begin position="119"/>
        <end position="208"/>
    </location>
</feature>
<comment type="caution">
    <text evidence="4">The sequence shown here is derived from an EMBL/GenBank/DDBJ whole genome shotgun (WGS) entry which is preliminary data.</text>
</comment>
<dbReference type="Proteomes" id="UP000283522">
    <property type="component" value="Unassembled WGS sequence"/>
</dbReference>
<dbReference type="AlphaFoldDB" id="A0A418PV42"/>
<evidence type="ECO:0000259" key="2">
    <source>
        <dbReference type="Pfam" id="PF04773"/>
    </source>
</evidence>
<dbReference type="Gene3D" id="3.55.50.30">
    <property type="match status" value="1"/>
</dbReference>
<keyword evidence="1" id="KW-1133">Transmembrane helix</keyword>
<dbReference type="InterPro" id="IPR006860">
    <property type="entry name" value="FecR"/>
</dbReference>
<sequence length="323" mass="36765">MIQDEEYREELIMKFIVGEATGEEIRELKEWCALSPENQKYLDDAKLIFEKAQLPDEAEFDTDKAWKKVKDQISGNDQKTRFLIPFWGIAAGLILVFALSFLFYENFFKPEEFQFVSENQVVTQTLPDQTEISLNQNSQVEVEYNERKKTGTILLSGEAVVSIPESKKVDWMVETGNLLIEDIGTVFHVKAYPDSEIVEVSVQEGIVRFYTKAQPGITLQAGEKGTYHKGRDEFFKEVADPNVTAFKTRNFSFFEEELQQVVADLEAVYGQEIILDVNVLTCKLTVTFENEDLDTILGVIAETLSLQISQEGDKIRISGDGCF</sequence>
<name>A0A418PV42_9BACT</name>
<protein>
    <submittedName>
        <fullName evidence="4">DUF4974 domain-containing protein</fullName>
    </submittedName>
</protein>
<feature type="transmembrane region" description="Helical" evidence="1">
    <location>
        <begin position="82"/>
        <end position="104"/>
    </location>
</feature>
<dbReference type="Pfam" id="PF04773">
    <property type="entry name" value="FecR"/>
    <property type="match status" value="1"/>
</dbReference>
<dbReference type="GO" id="GO:0016989">
    <property type="term" value="F:sigma factor antagonist activity"/>
    <property type="evidence" value="ECO:0007669"/>
    <property type="project" value="TreeGrafter"/>
</dbReference>
<proteinExistence type="predicted"/>
<keyword evidence="1" id="KW-0472">Membrane</keyword>
<organism evidence="4 5">
    <name type="scientific">Algoriphagus lacus</name>
    <dbReference type="NCBI Taxonomy" id="2056311"/>
    <lineage>
        <taxon>Bacteria</taxon>
        <taxon>Pseudomonadati</taxon>
        <taxon>Bacteroidota</taxon>
        <taxon>Cytophagia</taxon>
        <taxon>Cytophagales</taxon>
        <taxon>Cyclobacteriaceae</taxon>
        <taxon>Algoriphagus</taxon>
    </lineage>
</organism>
<dbReference type="EMBL" id="QXML01000002">
    <property type="protein sequence ID" value="RIW17457.1"/>
    <property type="molecule type" value="Genomic_DNA"/>
</dbReference>
<dbReference type="Pfam" id="PF16344">
    <property type="entry name" value="FecR_C"/>
    <property type="match status" value="1"/>
</dbReference>
<evidence type="ECO:0000256" key="1">
    <source>
        <dbReference type="SAM" id="Phobius"/>
    </source>
</evidence>
<reference evidence="4 5" key="1">
    <citation type="submission" date="2018-09" db="EMBL/GenBank/DDBJ databases">
        <authorList>
            <person name="Wang X."/>
            <person name="Du Z."/>
        </authorList>
    </citation>
    <scope>NUCLEOTIDE SEQUENCE [LARGE SCALE GENOMIC DNA]</scope>
    <source>
        <strain evidence="4 5">N3</strain>
    </source>
</reference>
<dbReference type="PANTHER" id="PTHR30273">
    <property type="entry name" value="PERIPLASMIC SIGNAL SENSOR AND SIGMA FACTOR ACTIVATOR FECR-RELATED"/>
    <property type="match status" value="1"/>
</dbReference>
<dbReference type="OrthoDB" id="1452822at2"/>
<dbReference type="InterPro" id="IPR012373">
    <property type="entry name" value="Ferrdict_sens_TM"/>
</dbReference>
<accession>A0A418PV42</accession>
<dbReference type="Gene3D" id="2.60.120.1440">
    <property type="match status" value="1"/>
</dbReference>
<gene>
    <name evidence="4" type="ORF">D0X99_06960</name>
</gene>